<proteinExistence type="predicted"/>
<evidence type="ECO:0000313" key="3">
    <source>
        <dbReference type="EMBL" id="MCX2940857.1"/>
    </source>
</evidence>
<dbReference type="InterPro" id="IPR000873">
    <property type="entry name" value="AMP-dep_synth/lig_dom"/>
</dbReference>
<organism evidence="3 4">
    <name type="scientific">Mycobacterium pinniadriaticum</name>
    <dbReference type="NCBI Taxonomy" id="2994102"/>
    <lineage>
        <taxon>Bacteria</taxon>
        <taxon>Bacillati</taxon>
        <taxon>Actinomycetota</taxon>
        <taxon>Actinomycetes</taxon>
        <taxon>Mycobacteriales</taxon>
        <taxon>Mycobacteriaceae</taxon>
        <taxon>Mycobacterium</taxon>
    </lineage>
</organism>
<accession>A0ABT3SNE2</accession>
<dbReference type="SUPFAM" id="SSF56801">
    <property type="entry name" value="Acetyl-CoA synthetase-like"/>
    <property type="match status" value="1"/>
</dbReference>
<reference evidence="3 4" key="1">
    <citation type="submission" date="2022-11" db="EMBL/GenBank/DDBJ databases">
        <title>Mycobacterium sp. nov.</title>
        <authorList>
            <person name="Papic B."/>
            <person name="Spicic S."/>
            <person name="Duvnjak S."/>
        </authorList>
    </citation>
    <scope>NUCLEOTIDE SEQUENCE [LARGE SCALE GENOMIC DNA]</scope>
    <source>
        <strain evidence="3 4">CVI_P4</strain>
    </source>
</reference>
<evidence type="ECO:0000313" key="4">
    <source>
        <dbReference type="Proteomes" id="UP001300745"/>
    </source>
</evidence>
<comment type="caution">
    <text evidence="3">The sequence shown here is derived from an EMBL/GenBank/DDBJ whole genome shotgun (WGS) entry which is preliminary data.</text>
</comment>
<dbReference type="Proteomes" id="UP001300745">
    <property type="component" value="Unassembled WGS sequence"/>
</dbReference>
<dbReference type="EMBL" id="JAPJDO010000049">
    <property type="protein sequence ID" value="MCX2940857.1"/>
    <property type="molecule type" value="Genomic_DNA"/>
</dbReference>
<dbReference type="InterPro" id="IPR050237">
    <property type="entry name" value="ATP-dep_AMP-bd_enzyme"/>
</dbReference>
<name>A0ABT3SNE2_9MYCO</name>
<feature type="domain" description="AMP-dependent synthetase/ligase" evidence="1">
    <location>
        <begin position="13"/>
        <end position="363"/>
    </location>
</feature>
<dbReference type="Pfam" id="PF13193">
    <property type="entry name" value="AMP-binding_C"/>
    <property type="match status" value="1"/>
</dbReference>
<dbReference type="Gene3D" id="3.30.300.30">
    <property type="match status" value="1"/>
</dbReference>
<keyword evidence="4" id="KW-1185">Reference proteome</keyword>
<dbReference type="InterPro" id="IPR025110">
    <property type="entry name" value="AMP-bd_C"/>
</dbReference>
<dbReference type="RefSeq" id="WP_266000743.1">
    <property type="nucleotide sequence ID" value="NZ_JAPJDN010000049.1"/>
</dbReference>
<protein>
    <submittedName>
        <fullName evidence="3">AMP-binding protein</fullName>
    </submittedName>
</protein>
<dbReference type="PANTHER" id="PTHR43767:SF10">
    <property type="entry name" value="SURFACTIN SYNTHASE SUBUNIT 1"/>
    <property type="match status" value="1"/>
</dbReference>
<dbReference type="PANTHER" id="PTHR43767">
    <property type="entry name" value="LONG-CHAIN-FATTY-ACID--COA LIGASE"/>
    <property type="match status" value="1"/>
</dbReference>
<dbReference type="InterPro" id="IPR020845">
    <property type="entry name" value="AMP-binding_CS"/>
</dbReference>
<evidence type="ECO:0000259" key="1">
    <source>
        <dbReference type="Pfam" id="PF00501"/>
    </source>
</evidence>
<dbReference type="PROSITE" id="PS00455">
    <property type="entry name" value="AMP_BINDING"/>
    <property type="match status" value="1"/>
</dbReference>
<sequence length="511" mass="54141">MGLVPHHYVASLRHFAHQRPADIAISTPARSVTFAELLAHAESLASYLTTRGVARDTPVAVMAANSAELIEGFYAALVLGALPANVNPRYTAHEVRYVLENCSAAAVLFDAASAPALAEAVSGMGQPPFVLEMAGTSWKAALDSGAPFDRELCGDDRLLIYTGGTTGVPRAVEWLVGDHFQMIWQMVKTGAPPPTPESLTASGRRAPTALPCSPILHAAGLSLMLNTLNGGGTVVVSDSLAFDAAATFEMVQRHNVAVLGIVGDAFAHPMLTELETGRWTGALPSLRAISSAGAAWSSSIRDRMAELLPNVKLVSNFGSTEALVARDVSGDQSTDPGGGIIVIGKEGKPAGPGEVGMVAVTGHLPLGYLGEPQKTAETFRTINDRRYAVTGDEARVEPNGRITLLGRGSAVINTGGEKVWPDEVEAVLRTIPGVLDVVVVGRPDERWGQRVAGVLKLAEGADLSDAMLTKHCREKLSAYKCPRQWLRVDGIPRTPVGKPDYRAIERLMRES</sequence>
<evidence type="ECO:0000259" key="2">
    <source>
        <dbReference type="Pfam" id="PF13193"/>
    </source>
</evidence>
<dbReference type="Gene3D" id="3.40.50.12780">
    <property type="entry name" value="N-terminal domain of ligase-like"/>
    <property type="match status" value="1"/>
</dbReference>
<dbReference type="InterPro" id="IPR045851">
    <property type="entry name" value="AMP-bd_C_sf"/>
</dbReference>
<gene>
    <name evidence="3" type="ORF">ORI27_29615</name>
</gene>
<feature type="domain" description="AMP-binding enzyme C-terminal" evidence="2">
    <location>
        <begin position="423"/>
        <end position="498"/>
    </location>
</feature>
<dbReference type="Pfam" id="PF00501">
    <property type="entry name" value="AMP-binding"/>
    <property type="match status" value="1"/>
</dbReference>
<dbReference type="InterPro" id="IPR042099">
    <property type="entry name" value="ANL_N_sf"/>
</dbReference>